<protein>
    <submittedName>
        <fullName evidence="5">HlyD family secretion protein</fullName>
    </submittedName>
</protein>
<feature type="coiled-coil region" evidence="1">
    <location>
        <begin position="111"/>
        <end position="176"/>
    </location>
</feature>
<dbReference type="GO" id="GO:0015562">
    <property type="term" value="F:efflux transmembrane transporter activity"/>
    <property type="evidence" value="ECO:0007669"/>
    <property type="project" value="TreeGrafter"/>
</dbReference>
<keyword evidence="1" id="KW-0175">Coiled coil</keyword>
<accession>A0A1I1L321</accession>
<feature type="transmembrane region" description="Helical" evidence="2">
    <location>
        <begin position="7"/>
        <end position="25"/>
    </location>
</feature>
<dbReference type="Pfam" id="PF25990">
    <property type="entry name" value="Beta-barrel_YknX"/>
    <property type="match status" value="1"/>
</dbReference>
<dbReference type="EMBL" id="FOLL01000018">
    <property type="protein sequence ID" value="SFC67487.1"/>
    <property type="molecule type" value="Genomic_DNA"/>
</dbReference>
<dbReference type="SUPFAM" id="SSF111369">
    <property type="entry name" value="HlyD-like secretion proteins"/>
    <property type="match status" value="1"/>
</dbReference>
<evidence type="ECO:0000313" key="5">
    <source>
        <dbReference type="EMBL" id="SFC67487.1"/>
    </source>
</evidence>
<dbReference type="AlphaFoldDB" id="A0A1I1L321"/>
<feature type="domain" description="Multidrug resistance protein MdtA-like barrel-sandwich hybrid" evidence="3">
    <location>
        <begin position="65"/>
        <end position="223"/>
    </location>
</feature>
<evidence type="ECO:0000259" key="4">
    <source>
        <dbReference type="Pfam" id="PF25990"/>
    </source>
</evidence>
<keyword evidence="2" id="KW-1133">Transmembrane helix</keyword>
<keyword evidence="2" id="KW-0472">Membrane</keyword>
<evidence type="ECO:0000256" key="2">
    <source>
        <dbReference type="SAM" id="Phobius"/>
    </source>
</evidence>
<keyword evidence="6" id="KW-1185">Reference proteome</keyword>
<evidence type="ECO:0000256" key="1">
    <source>
        <dbReference type="SAM" id="Coils"/>
    </source>
</evidence>
<dbReference type="Pfam" id="PF25917">
    <property type="entry name" value="BSH_RND"/>
    <property type="match status" value="1"/>
</dbReference>
<evidence type="ECO:0000313" key="6">
    <source>
        <dbReference type="Proteomes" id="UP000199577"/>
    </source>
</evidence>
<dbReference type="PANTHER" id="PTHR30469">
    <property type="entry name" value="MULTIDRUG RESISTANCE PROTEIN MDTA"/>
    <property type="match status" value="1"/>
</dbReference>
<dbReference type="RefSeq" id="WP_090974688.1">
    <property type="nucleotide sequence ID" value="NZ_FOLL01000018.1"/>
</dbReference>
<organism evidence="5 6">
    <name type="scientific">Parapedobacter composti</name>
    <dbReference type="NCBI Taxonomy" id="623281"/>
    <lineage>
        <taxon>Bacteria</taxon>
        <taxon>Pseudomonadati</taxon>
        <taxon>Bacteroidota</taxon>
        <taxon>Sphingobacteriia</taxon>
        <taxon>Sphingobacteriales</taxon>
        <taxon>Sphingobacteriaceae</taxon>
        <taxon>Parapedobacter</taxon>
    </lineage>
</organism>
<dbReference type="GO" id="GO:1990281">
    <property type="term" value="C:efflux pump complex"/>
    <property type="evidence" value="ECO:0007669"/>
    <property type="project" value="TreeGrafter"/>
</dbReference>
<keyword evidence="2" id="KW-0812">Transmembrane</keyword>
<sequence>MAKKKNTLKYVIIGAVVLVVLIIIANKAGWIGQGDVIKVATDKVAKRTVNEQVSASGKIHPEVEVKLSSEVSGEIVELNVKEGDAVTKGQVLCRIRPDILQSGYERAVASLNAQRASLAMAEQTLKQQEANFANTEATYRRNKELFDKKVISAAEFDQIRADYESARASLEAQRQNVLATRYGIDQSEASVKEAGDNLARTTIYAPVDGVVSLLQAELGERVVGTAQMAGTEIMRIANMSVMEVVVEVNENDITRVALNNEATIEVDAFQGRQFKGIVTEIASSSTTAAAAATATAGTDQVTNFNVKVRILPESYEDLLKKDQPNPSPFRPGLSATVDIHTKTDTGLAVPIQAVTTREAPASDSVATQGAEKTAPVAGGKPALKEYVFVYEGGTVKQVAVTTGIQDDTYIRILSGVKEGDEVVSRPFNAISKTLKDGSKVEKVDRNSLL</sequence>
<dbReference type="Proteomes" id="UP000199577">
    <property type="component" value="Unassembled WGS sequence"/>
</dbReference>
<dbReference type="InterPro" id="IPR058636">
    <property type="entry name" value="Beta-barrel_YknX"/>
</dbReference>
<evidence type="ECO:0000259" key="3">
    <source>
        <dbReference type="Pfam" id="PF25917"/>
    </source>
</evidence>
<dbReference type="OrthoDB" id="9809068at2"/>
<name>A0A1I1L321_9SPHI</name>
<dbReference type="Gene3D" id="2.40.30.170">
    <property type="match status" value="1"/>
</dbReference>
<feature type="domain" description="YknX-like beta-barrel" evidence="4">
    <location>
        <begin position="243"/>
        <end position="311"/>
    </location>
</feature>
<dbReference type="Gene3D" id="2.40.420.20">
    <property type="match status" value="1"/>
</dbReference>
<dbReference type="PANTHER" id="PTHR30469:SF33">
    <property type="entry name" value="SLR1207 PROTEIN"/>
    <property type="match status" value="1"/>
</dbReference>
<gene>
    <name evidence="5" type="ORF">SAMN05421747_11863</name>
</gene>
<proteinExistence type="predicted"/>
<dbReference type="STRING" id="623281.SAMN05421747_11863"/>
<dbReference type="InterPro" id="IPR058625">
    <property type="entry name" value="MdtA-like_BSH"/>
</dbReference>
<dbReference type="Gene3D" id="2.40.50.100">
    <property type="match status" value="2"/>
</dbReference>
<reference evidence="6" key="1">
    <citation type="submission" date="2016-10" db="EMBL/GenBank/DDBJ databases">
        <authorList>
            <person name="Varghese N."/>
            <person name="Submissions S."/>
        </authorList>
    </citation>
    <scope>NUCLEOTIDE SEQUENCE [LARGE SCALE GENOMIC DNA]</scope>
    <source>
        <strain evidence="6">DSM 22900</strain>
    </source>
</reference>